<evidence type="ECO:0000313" key="2">
    <source>
        <dbReference type="EMBL" id="KAJ5488868.1"/>
    </source>
</evidence>
<evidence type="ECO:0000256" key="1">
    <source>
        <dbReference type="SAM" id="MobiDB-lite"/>
    </source>
</evidence>
<dbReference type="AlphaFoldDB" id="A0A9W9XD71"/>
<evidence type="ECO:0000313" key="3">
    <source>
        <dbReference type="Proteomes" id="UP001148312"/>
    </source>
</evidence>
<reference evidence="2" key="1">
    <citation type="submission" date="2022-12" db="EMBL/GenBank/DDBJ databases">
        <authorList>
            <person name="Petersen C."/>
        </authorList>
    </citation>
    <scope>NUCLEOTIDE SEQUENCE</scope>
    <source>
        <strain evidence="2">IBT 30728</strain>
    </source>
</reference>
<gene>
    <name evidence="2" type="ORF">N7539_003758</name>
</gene>
<dbReference type="Proteomes" id="UP001148312">
    <property type="component" value="Unassembled WGS sequence"/>
</dbReference>
<sequence>MSPTTTSSSSSPSPFVTAALGLSTPSLHFNFDWADDVEDELQTQQPSGRGLCHSFNDHAPPVSAQDYDESLCNDLADSAYDTCGNSSRSESKVNIDDLTCEGGLNERRFTSTSMTEQVTPLDRLHQGLAAEFWGRQHAVAVDIEIHHFNWLGHPVNQASGTAPTDSLAIIRCGPKSMLKRASPFLDPVVVSLEKSSDSSSHRDLNQTHALRGHVSKFYTAHGTWFTQPSPLDAGLITLDTGSVAIYQSPHLAVGNGFVESSLIPSRADWSDQYQEKQVALGSSPWCRNRQRLPPSSLRQATLPGDPELIAPEPDLSSVT</sequence>
<keyword evidence="3" id="KW-1185">Reference proteome</keyword>
<name>A0A9W9XD71_9EURO</name>
<dbReference type="RefSeq" id="XP_056790901.1">
    <property type="nucleotide sequence ID" value="XM_056933360.1"/>
</dbReference>
<dbReference type="GeneID" id="81623609"/>
<proteinExistence type="predicted"/>
<protein>
    <submittedName>
        <fullName evidence="2">Uncharacterized protein</fullName>
    </submittedName>
</protein>
<feature type="region of interest" description="Disordered" evidence="1">
    <location>
        <begin position="289"/>
        <end position="319"/>
    </location>
</feature>
<organism evidence="2 3">
    <name type="scientific">Penicillium diatomitis</name>
    <dbReference type="NCBI Taxonomy" id="2819901"/>
    <lineage>
        <taxon>Eukaryota</taxon>
        <taxon>Fungi</taxon>
        <taxon>Dikarya</taxon>
        <taxon>Ascomycota</taxon>
        <taxon>Pezizomycotina</taxon>
        <taxon>Eurotiomycetes</taxon>
        <taxon>Eurotiomycetidae</taxon>
        <taxon>Eurotiales</taxon>
        <taxon>Aspergillaceae</taxon>
        <taxon>Penicillium</taxon>
    </lineage>
</organism>
<comment type="caution">
    <text evidence="2">The sequence shown here is derived from an EMBL/GenBank/DDBJ whole genome shotgun (WGS) entry which is preliminary data.</text>
</comment>
<dbReference type="EMBL" id="JAPWDQ010000004">
    <property type="protein sequence ID" value="KAJ5488868.1"/>
    <property type="molecule type" value="Genomic_DNA"/>
</dbReference>
<accession>A0A9W9XD71</accession>
<reference evidence="2" key="2">
    <citation type="journal article" date="2023" name="IMA Fungus">
        <title>Comparative genomic study of the Penicillium genus elucidates a diverse pangenome and 15 lateral gene transfer events.</title>
        <authorList>
            <person name="Petersen C."/>
            <person name="Sorensen T."/>
            <person name="Nielsen M.R."/>
            <person name="Sondergaard T.E."/>
            <person name="Sorensen J.L."/>
            <person name="Fitzpatrick D.A."/>
            <person name="Frisvad J.C."/>
            <person name="Nielsen K.L."/>
        </authorList>
    </citation>
    <scope>NUCLEOTIDE SEQUENCE</scope>
    <source>
        <strain evidence="2">IBT 30728</strain>
    </source>
</reference>